<gene>
    <name evidence="2" type="ORF">ElyMa_006014800</name>
</gene>
<evidence type="ECO:0000313" key="3">
    <source>
        <dbReference type="Proteomes" id="UP000762676"/>
    </source>
</evidence>
<evidence type="ECO:0008006" key="4">
    <source>
        <dbReference type="Google" id="ProtNLM"/>
    </source>
</evidence>
<comment type="caution">
    <text evidence="2">The sequence shown here is derived from an EMBL/GenBank/DDBJ whole genome shotgun (WGS) entry which is preliminary data.</text>
</comment>
<feature type="region of interest" description="Disordered" evidence="1">
    <location>
        <begin position="44"/>
        <end position="84"/>
    </location>
</feature>
<feature type="compositionally biased region" description="Low complexity" evidence="1">
    <location>
        <begin position="58"/>
        <end position="80"/>
    </location>
</feature>
<sequence length="143" mass="15504">MCVRVIQNMEYRVLHASICLVSKLERVGMFTNYSMQRQGFLKTGPTDDRTVYAKDKSSPSSSTPSSLSSSSPISTSSTTPMDNFTAVSSDTINIDIAGNNSIGITSVNNNNNIVIISRGGGVYASLQPGDEVFDYFNGREDRT</sequence>
<accession>A0AAV4GKI7</accession>
<evidence type="ECO:0000313" key="2">
    <source>
        <dbReference type="EMBL" id="GFR84935.1"/>
    </source>
</evidence>
<protein>
    <recommendedName>
        <fullName evidence="4">PDZ domain-containing protein</fullName>
    </recommendedName>
</protein>
<feature type="compositionally biased region" description="Basic and acidic residues" evidence="1">
    <location>
        <begin position="45"/>
        <end position="57"/>
    </location>
</feature>
<evidence type="ECO:0000256" key="1">
    <source>
        <dbReference type="SAM" id="MobiDB-lite"/>
    </source>
</evidence>
<dbReference type="AlphaFoldDB" id="A0AAV4GKI7"/>
<reference evidence="2 3" key="1">
    <citation type="journal article" date="2021" name="Elife">
        <title>Chloroplast acquisition without the gene transfer in kleptoplastic sea slugs, Plakobranchus ocellatus.</title>
        <authorList>
            <person name="Maeda T."/>
            <person name="Takahashi S."/>
            <person name="Yoshida T."/>
            <person name="Shimamura S."/>
            <person name="Takaki Y."/>
            <person name="Nagai Y."/>
            <person name="Toyoda A."/>
            <person name="Suzuki Y."/>
            <person name="Arimoto A."/>
            <person name="Ishii H."/>
            <person name="Satoh N."/>
            <person name="Nishiyama T."/>
            <person name="Hasebe M."/>
            <person name="Maruyama T."/>
            <person name="Minagawa J."/>
            <person name="Obokata J."/>
            <person name="Shigenobu S."/>
        </authorList>
    </citation>
    <scope>NUCLEOTIDE SEQUENCE [LARGE SCALE GENOMIC DNA]</scope>
</reference>
<keyword evidence="3" id="KW-1185">Reference proteome</keyword>
<name>A0AAV4GKI7_9GAST</name>
<organism evidence="2 3">
    <name type="scientific">Elysia marginata</name>
    <dbReference type="NCBI Taxonomy" id="1093978"/>
    <lineage>
        <taxon>Eukaryota</taxon>
        <taxon>Metazoa</taxon>
        <taxon>Spiralia</taxon>
        <taxon>Lophotrochozoa</taxon>
        <taxon>Mollusca</taxon>
        <taxon>Gastropoda</taxon>
        <taxon>Heterobranchia</taxon>
        <taxon>Euthyneura</taxon>
        <taxon>Panpulmonata</taxon>
        <taxon>Sacoglossa</taxon>
        <taxon>Placobranchoidea</taxon>
        <taxon>Plakobranchidae</taxon>
        <taxon>Elysia</taxon>
    </lineage>
</organism>
<proteinExistence type="predicted"/>
<dbReference type="EMBL" id="BMAT01012060">
    <property type="protein sequence ID" value="GFR84935.1"/>
    <property type="molecule type" value="Genomic_DNA"/>
</dbReference>
<dbReference type="Proteomes" id="UP000762676">
    <property type="component" value="Unassembled WGS sequence"/>
</dbReference>